<sequence>MQDQYENIISKADSLLIVVAHPDDLDVMAGGTIARARSQSIPVRALVCTNGAFGSRENDIPLEKLARMRLEEQRNAVRHLGMDTDELFILDNEDCTLRDTDHALIERIAFHMREFRPSHIITHDPITIFKKQRKQFHFINHRDHRAVGGAVVNAVMPMARDVSFFPEHRKKGLTGIDVKKILVHDSYDGEIFINIDDFIAQKIEALLSHSSQFDDMTVKRIMMMNDANAEKDTEETDYWERFRYYELER</sequence>
<gene>
    <name evidence="1" type="ORF">KC717_02480</name>
</gene>
<dbReference type="InterPro" id="IPR003737">
    <property type="entry name" value="GlcNAc_PI_deacetylase-related"/>
</dbReference>
<accession>A0A955L7N0</accession>
<reference evidence="1" key="1">
    <citation type="submission" date="2020-04" db="EMBL/GenBank/DDBJ databases">
        <authorList>
            <person name="Zhang T."/>
        </authorList>
    </citation>
    <scope>NUCLEOTIDE SEQUENCE</scope>
    <source>
        <strain evidence="1">HKST-UBA11</strain>
    </source>
</reference>
<dbReference type="PANTHER" id="PTHR12993:SF11">
    <property type="entry name" value="N-ACETYLGLUCOSAMINYL-PHOSPHATIDYLINOSITOL DE-N-ACETYLASE"/>
    <property type="match status" value="1"/>
</dbReference>
<dbReference type="InterPro" id="IPR024078">
    <property type="entry name" value="LmbE-like_dom_sf"/>
</dbReference>
<dbReference type="SUPFAM" id="SSF102588">
    <property type="entry name" value="LmbE-like"/>
    <property type="match status" value="1"/>
</dbReference>
<proteinExistence type="predicted"/>
<dbReference type="Pfam" id="PF02585">
    <property type="entry name" value="PIG-L"/>
    <property type="match status" value="1"/>
</dbReference>
<dbReference type="PANTHER" id="PTHR12993">
    <property type="entry name" value="N-ACETYLGLUCOSAMINYL-PHOSPHATIDYLINOSITOL DE-N-ACETYLASE-RELATED"/>
    <property type="match status" value="1"/>
</dbReference>
<dbReference type="Proteomes" id="UP000754563">
    <property type="component" value="Unassembled WGS sequence"/>
</dbReference>
<dbReference type="EMBL" id="JAGQLH010000022">
    <property type="protein sequence ID" value="MCA9385489.1"/>
    <property type="molecule type" value="Genomic_DNA"/>
</dbReference>
<dbReference type="AlphaFoldDB" id="A0A955L7N0"/>
<protein>
    <submittedName>
        <fullName evidence="1">PIG-L family deacetylase</fullName>
    </submittedName>
</protein>
<organism evidence="1 2">
    <name type="scientific">Candidatus Dojkabacteria bacterium</name>
    <dbReference type="NCBI Taxonomy" id="2099670"/>
    <lineage>
        <taxon>Bacteria</taxon>
        <taxon>Candidatus Dojkabacteria</taxon>
    </lineage>
</organism>
<dbReference type="GO" id="GO:0016811">
    <property type="term" value="F:hydrolase activity, acting on carbon-nitrogen (but not peptide) bonds, in linear amides"/>
    <property type="evidence" value="ECO:0007669"/>
    <property type="project" value="TreeGrafter"/>
</dbReference>
<comment type="caution">
    <text evidence="1">The sequence shown here is derived from an EMBL/GenBank/DDBJ whole genome shotgun (WGS) entry which is preliminary data.</text>
</comment>
<dbReference type="Gene3D" id="3.40.50.10320">
    <property type="entry name" value="LmbE-like"/>
    <property type="match status" value="1"/>
</dbReference>
<evidence type="ECO:0000313" key="2">
    <source>
        <dbReference type="Proteomes" id="UP000754563"/>
    </source>
</evidence>
<reference evidence="1" key="2">
    <citation type="journal article" date="2021" name="Microbiome">
        <title>Successional dynamics and alternative stable states in a saline activated sludge microbial community over 9 years.</title>
        <authorList>
            <person name="Wang Y."/>
            <person name="Ye J."/>
            <person name="Ju F."/>
            <person name="Liu L."/>
            <person name="Boyd J.A."/>
            <person name="Deng Y."/>
            <person name="Parks D.H."/>
            <person name="Jiang X."/>
            <person name="Yin X."/>
            <person name="Woodcroft B.J."/>
            <person name="Tyson G.W."/>
            <person name="Hugenholtz P."/>
            <person name="Polz M.F."/>
            <person name="Zhang T."/>
        </authorList>
    </citation>
    <scope>NUCLEOTIDE SEQUENCE</scope>
    <source>
        <strain evidence="1">HKST-UBA11</strain>
    </source>
</reference>
<name>A0A955L7N0_9BACT</name>
<evidence type="ECO:0000313" key="1">
    <source>
        <dbReference type="EMBL" id="MCA9385489.1"/>
    </source>
</evidence>